<accession>A0A5B9FTF1</accession>
<dbReference type="RefSeq" id="WP_147583001.1">
    <property type="nucleotide sequence ID" value="NZ_CP042831.1"/>
</dbReference>
<organism evidence="2 3">
    <name type="scientific">Flavobacterium alkalisoli</name>
    <dbReference type="NCBI Taxonomy" id="2602769"/>
    <lineage>
        <taxon>Bacteria</taxon>
        <taxon>Pseudomonadati</taxon>
        <taxon>Bacteroidota</taxon>
        <taxon>Flavobacteriia</taxon>
        <taxon>Flavobacteriales</taxon>
        <taxon>Flavobacteriaceae</taxon>
        <taxon>Flavobacterium</taxon>
    </lineage>
</organism>
<dbReference type="OrthoDB" id="1143206at2"/>
<sequence>MKKTILALFAALTLFACNEDKKADTNLHITGNIRGFKQGTLYIKKLQDTSYITLDSITIKGNSNFKSDLNIDSPQMLYLILDRGQTNSMDDKLAFFAEPGNMTINSNIEGFYSRAKITGSENQKIYEEFLQHRKRYIDIDLDLTQKSIEAIQNNNLKQIDSISEKKEQLLKRRYLITANFVINHSDHEVGPYIALSEIHDINIKYLDTMQKSMTPKVAESHYGKILTELLEDRKKDEAAEVK</sequence>
<evidence type="ECO:0000313" key="3">
    <source>
        <dbReference type="Proteomes" id="UP000321222"/>
    </source>
</evidence>
<evidence type="ECO:0000313" key="2">
    <source>
        <dbReference type="EMBL" id="QEE49489.1"/>
    </source>
</evidence>
<dbReference type="EMBL" id="CP042831">
    <property type="protein sequence ID" value="QEE49489.1"/>
    <property type="molecule type" value="Genomic_DNA"/>
</dbReference>
<evidence type="ECO:0000259" key="1">
    <source>
        <dbReference type="Pfam" id="PF14289"/>
    </source>
</evidence>
<proteinExistence type="predicted"/>
<dbReference type="KEGG" id="fak:FUA48_07810"/>
<keyword evidence="3" id="KW-1185">Reference proteome</keyword>
<protein>
    <submittedName>
        <fullName evidence="2">DUF4369 domain-containing protein</fullName>
    </submittedName>
</protein>
<dbReference type="AlphaFoldDB" id="A0A5B9FTF1"/>
<feature type="domain" description="DUF4369" evidence="1">
    <location>
        <begin position="28"/>
        <end position="126"/>
    </location>
</feature>
<dbReference type="InterPro" id="IPR025380">
    <property type="entry name" value="DUF4369"/>
</dbReference>
<dbReference type="Pfam" id="PF14289">
    <property type="entry name" value="DUF4369"/>
    <property type="match status" value="1"/>
</dbReference>
<reference evidence="2 3" key="1">
    <citation type="submission" date="2019-08" db="EMBL/GenBank/DDBJ databases">
        <title>Flavobacterium alkalisoli sp. nov., isolated from rhizosphere soil of Suaeda salsa.</title>
        <authorList>
            <person name="Sun J.-Q."/>
            <person name="Xu L."/>
        </authorList>
    </citation>
    <scope>NUCLEOTIDE SEQUENCE [LARGE SCALE GENOMIC DNA]</scope>
    <source>
        <strain evidence="2 3">XS-5</strain>
    </source>
</reference>
<dbReference type="Proteomes" id="UP000321222">
    <property type="component" value="Chromosome"/>
</dbReference>
<dbReference type="PROSITE" id="PS51257">
    <property type="entry name" value="PROKAR_LIPOPROTEIN"/>
    <property type="match status" value="1"/>
</dbReference>
<gene>
    <name evidence="2" type="ORF">FUA48_07810</name>
</gene>
<name>A0A5B9FTF1_9FLAO</name>